<organism evidence="7 8">
    <name type="scientific">Companilactobacillus alimentarius DSM 20249</name>
    <dbReference type="NCBI Taxonomy" id="1423720"/>
    <lineage>
        <taxon>Bacteria</taxon>
        <taxon>Bacillati</taxon>
        <taxon>Bacillota</taxon>
        <taxon>Bacilli</taxon>
        <taxon>Lactobacillales</taxon>
        <taxon>Lactobacillaceae</taxon>
        <taxon>Companilactobacillus</taxon>
    </lineage>
</organism>
<accession>A0A2K9HME2</accession>
<gene>
    <name evidence="7" type="ORF">LA20249_02700</name>
</gene>
<dbReference type="OrthoDB" id="9792162at2"/>
<reference evidence="7 8" key="1">
    <citation type="submission" date="2016-12" db="EMBL/GenBank/DDBJ databases">
        <title>The whole genome sequencing and assembly of Lactobacillus alimentarius DSM 20249T strain.</title>
        <authorList>
            <person name="Lee Y.-J."/>
            <person name="Yi H."/>
            <person name="Bahn Y.-S."/>
            <person name="Kim J.F."/>
            <person name="Lee D.-W."/>
        </authorList>
    </citation>
    <scope>NUCLEOTIDE SEQUENCE [LARGE SCALE GENOMIC DNA]</scope>
    <source>
        <strain evidence="7 8">DSM 20249</strain>
    </source>
</reference>
<dbReference type="InterPro" id="IPR051603">
    <property type="entry name" value="Zinc-ADH_QOR/CCCR"/>
</dbReference>
<dbReference type="GO" id="GO:0003723">
    <property type="term" value="F:RNA binding"/>
    <property type="evidence" value="ECO:0007669"/>
    <property type="project" value="UniProtKB-KW"/>
</dbReference>
<dbReference type="InterPro" id="IPR011032">
    <property type="entry name" value="GroES-like_sf"/>
</dbReference>
<evidence type="ECO:0000256" key="5">
    <source>
        <dbReference type="ARBA" id="ARBA00022884"/>
    </source>
</evidence>
<keyword evidence="4" id="KW-0521">NADP</keyword>
<proteinExistence type="predicted"/>
<evidence type="ECO:0000313" key="7">
    <source>
        <dbReference type="EMBL" id="AUI71173.1"/>
    </source>
</evidence>
<dbReference type="Gene3D" id="3.90.180.10">
    <property type="entry name" value="Medium-chain alcohol dehydrogenases, catalytic domain"/>
    <property type="match status" value="1"/>
</dbReference>
<evidence type="ECO:0000313" key="8">
    <source>
        <dbReference type="Proteomes" id="UP000234653"/>
    </source>
</evidence>
<dbReference type="CDD" id="cd05289">
    <property type="entry name" value="MDR_like_2"/>
    <property type="match status" value="1"/>
</dbReference>
<dbReference type="InterPro" id="IPR013154">
    <property type="entry name" value="ADH-like_N"/>
</dbReference>
<dbReference type="RefSeq" id="WP_057739564.1">
    <property type="nucleotide sequence ID" value="NZ_AZDQ01000043.1"/>
</dbReference>
<dbReference type="PROSITE" id="PS01162">
    <property type="entry name" value="QOR_ZETA_CRYSTAL"/>
    <property type="match status" value="1"/>
</dbReference>
<protein>
    <submittedName>
        <fullName evidence="7">Oxidoreductase</fullName>
    </submittedName>
</protein>
<dbReference type="PANTHER" id="PTHR44154:SF1">
    <property type="entry name" value="QUINONE OXIDOREDUCTASE"/>
    <property type="match status" value="1"/>
</dbReference>
<dbReference type="GO" id="GO:0016491">
    <property type="term" value="F:oxidoreductase activity"/>
    <property type="evidence" value="ECO:0007669"/>
    <property type="project" value="InterPro"/>
</dbReference>
<dbReference type="Gene3D" id="3.40.50.720">
    <property type="entry name" value="NAD(P)-binding Rossmann-like Domain"/>
    <property type="match status" value="1"/>
</dbReference>
<dbReference type="AlphaFoldDB" id="A0A2K9HME2"/>
<dbReference type="SUPFAM" id="SSF50129">
    <property type="entry name" value="GroES-like"/>
    <property type="match status" value="1"/>
</dbReference>
<dbReference type="PANTHER" id="PTHR44154">
    <property type="entry name" value="QUINONE OXIDOREDUCTASE"/>
    <property type="match status" value="1"/>
</dbReference>
<feature type="domain" description="Enoyl reductase (ER)" evidence="6">
    <location>
        <begin position="10"/>
        <end position="310"/>
    </location>
</feature>
<dbReference type="InterPro" id="IPR020843">
    <property type="entry name" value="ER"/>
</dbReference>
<evidence type="ECO:0000256" key="1">
    <source>
        <dbReference type="ARBA" id="ARBA00004496"/>
    </source>
</evidence>
<evidence type="ECO:0000256" key="4">
    <source>
        <dbReference type="ARBA" id="ARBA00022857"/>
    </source>
</evidence>
<evidence type="ECO:0000259" key="6">
    <source>
        <dbReference type="SMART" id="SM00829"/>
    </source>
</evidence>
<dbReference type="Proteomes" id="UP000234653">
    <property type="component" value="Chromosome"/>
</dbReference>
<dbReference type="GO" id="GO:0005737">
    <property type="term" value="C:cytoplasm"/>
    <property type="evidence" value="ECO:0007669"/>
    <property type="project" value="UniProtKB-SubCell"/>
</dbReference>
<dbReference type="STRING" id="1423720.FC67_GL001818"/>
<dbReference type="KEGG" id="lali:LA20249_02700"/>
<keyword evidence="8" id="KW-1185">Reference proteome</keyword>
<dbReference type="SUPFAM" id="SSF51735">
    <property type="entry name" value="NAD(P)-binding Rossmann-fold domains"/>
    <property type="match status" value="1"/>
</dbReference>
<dbReference type="Pfam" id="PF13602">
    <property type="entry name" value="ADH_zinc_N_2"/>
    <property type="match status" value="1"/>
</dbReference>
<dbReference type="InterPro" id="IPR002364">
    <property type="entry name" value="Quin_OxRdtase/zeta-crystal_CS"/>
</dbReference>
<sequence>MKKIMLNQYGDVDVMKMTNVDIPKPSANQIVIKTVAIGVNDPDIGIRAKGPFSTMPKKIKPVLPHSLGQDFSGIVIAIGNGVTKYAVDDHVVGMSLMNTYSEYIVLEESALIAAVPKTLDLVPLGGFVLGAATAYAATIRDGQIKSGQKVLIHGGAGGVGSNAIQFAKNAGAHVIATGTANQTEYMKNLGADRTIDYRTQDFTKLVSNVDLVVNLTGLKTLRNSYKIVKKGGRITSVNAIINPIQTRLRGITGIYSKGILSTKELVDIIEIYNQGKLHVTIDKTYPFDLDDIKQAHLDFQAGGNTGKKIIVFDNKADLNMK</sequence>
<keyword evidence="3" id="KW-0963">Cytoplasm</keyword>
<dbReference type="Pfam" id="PF08240">
    <property type="entry name" value="ADH_N"/>
    <property type="match status" value="1"/>
</dbReference>
<dbReference type="GO" id="GO:0008270">
    <property type="term" value="F:zinc ion binding"/>
    <property type="evidence" value="ECO:0007669"/>
    <property type="project" value="InterPro"/>
</dbReference>
<evidence type="ECO:0000256" key="3">
    <source>
        <dbReference type="ARBA" id="ARBA00022490"/>
    </source>
</evidence>
<name>A0A2K9HME2_9LACO</name>
<dbReference type="SMART" id="SM00829">
    <property type="entry name" value="PKS_ER"/>
    <property type="match status" value="1"/>
</dbReference>
<evidence type="ECO:0000256" key="2">
    <source>
        <dbReference type="ARBA" id="ARBA00011881"/>
    </source>
</evidence>
<comment type="subcellular location">
    <subcellularLocation>
        <location evidence="1">Cytoplasm</location>
    </subcellularLocation>
</comment>
<comment type="subunit">
    <text evidence="2">Homotetramer.</text>
</comment>
<dbReference type="InterPro" id="IPR036291">
    <property type="entry name" value="NAD(P)-bd_dom_sf"/>
</dbReference>
<keyword evidence="5" id="KW-0694">RNA-binding</keyword>
<dbReference type="EMBL" id="CP018867">
    <property type="protein sequence ID" value="AUI71173.1"/>
    <property type="molecule type" value="Genomic_DNA"/>
</dbReference>